<evidence type="ECO:0000256" key="2">
    <source>
        <dbReference type="SAM" id="MobiDB-lite"/>
    </source>
</evidence>
<dbReference type="InterPro" id="IPR007483">
    <property type="entry name" value="Hamartin"/>
</dbReference>
<keyword evidence="4" id="KW-1185">Reference proteome</keyword>
<evidence type="ECO:0008006" key="5">
    <source>
        <dbReference type="Google" id="ProtNLM"/>
    </source>
</evidence>
<feature type="coiled-coil region" evidence="1">
    <location>
        <begin position="806"/>
        <end position="908"/>
    </location>
</feature>
<dbReference type="GO" id="GO:0032007">
    <property type="term" value="P:negative regulation of TOR signaling"/>
    <property type="evidence" value="ECO:0007669"/>
    <property type="project" value="TreeGrafter"/>
</dbReference>
<protein>
    <recommendedName>
        <fullName evidence="5">Hamartin</fullName>
    </recommendedName>
</protein>
<gene>
    <name evidence="3" type="ORF">NLI96_g7421</name>
</gene>
<dbReference type="GO" id="GO:0033596">
    <property type="term" value="C:TSC1-TSC2 complex"/>
    <property type="evidence" value="ECO:0007669"/>
    <property type="project" value="TreeGrafter"/>
</dbReference>
<evidence type="ECO:0000256" key="1">
    <source>
        <dbReference type="SAM" id="Coils"/>
    </source>
</evidence>
<dbReference type="GO" id="GO:0051726">
    <property type="term" value="P:regulation of cell cycle"/>
    <property type="evidence" value="ECO:0007669"/>
    <property type="project" value="TreeGrafter"/>
</dbReference>
<organism evidence="3 4">
    <name type="scientific">Meripilus lineatus</name>
    <dbReference type="NCBI Taxonomy" id="2056292"/>
    <lineage>
        <taxon>Eukaryota</taxon>
        <taxon>Fungi</taxon>
        <taxon>Dikarya</taxon>
        <taxon>Basidiomycota</taxon>
        <taxon>Agaricomycotina</taxon>
        <taxon>Agaricomycetes</taxon>
        <taxon>Polyporales</taxon>
        <taxon>Meripilaceae</taxon>
        <taxon>Meripilus</taxon>
    </lineage>
</organism>
<dbReference type="Proteomes" id="UP001212997">
    <property type="component" value="Unassembled WGS sequence"/>
</dbReference>
<keyword evidence="1" id="KW-0175">Coiled coil</keyword>
<dbReference type="EMBL" id="JANAWD010000303">
    <property type="protein sequence ID" value="KAJ3481802.1"/>
    <property type="molecule type" value="Genomic_DNA"/>
</dbReference>
<evidence type="ECO:0000313" key="4">
    <source>
        <dbReference type="Proteomes" id="UP001212997"/>
    </source>
</evidence>
<feature type="coiled-coil region" evidence="1">
    <location>
        <begin position="663"/>
        <end position="711"/>
    </location>
</feature>
<dbReference type="PANTHER" id="PTHR15154:SF2">
    <property type="entry name" value="HAMARTIN"/>
    <property type="match status" value="1"/>
</dbReference>
<accession>A0AAD5V1F9</accession>
<sequence length="932" mass="105347">MSASASDIPRQLHLTLKNSQDAPSLPALLQRVDDFVSEACNSPLLENLLGDLEDALQKVHKQVVDHTILSQVEVFVSVIYHLLPILPPSSVISTWFELVLRPALREPKLPTQAVEYAKELIVASLQPVPITHASGSDDKEKDSKWEKVGYFRRRLMDLYLLDAYNDSSGDDILEWAKMNDTEREKMACWKANLEDILVRAGLQRPQDLLTELYLCFTSPSSRVQLLVFLTAFTSQPDFPTKVAAVMAAHPVMQSLLYSLLFDISSTACNIGLKVLTKLLPIFAVHACERLKELLPQLLLILARVISWRTPPPSGDPFLPSVEGLGLAPDILKAVTDEESTPDIIQTEFRDPFQIRPDIEWQRLDIVFTLSPFPPPPQQYFAFLYYLFPCNVVRFLRLPVGYLSEVNADNPYGVSWDVALDEGLIRSKAESLLRCHVLHPHLIYQDAITELSNQAFWLEFDISRIVAECNMLDVRNASLGLREYALANNAPTPKPPTPPPPSLPQQESGYISDSPILATLSTSVDSSVSSVLSHLPQPMPITKPRVSVKDMIMTSIALKSGLDIDIVDPVPSWPTVHFQGPHLSPLPQTPVASQTGSETPVIAGRFASGYGDNDDNEVPTHVAQAIAELQRERLLLRSELNFELWMARENVKHIGRLYQDRVISRNSEMERQALHNKMRELKAEVHRLQKSLKEHKEQASNMKSQYADWNRKLQDKVRDLKTEKASWAVDAAAMRRAEAEAKETFAAQGKLLAEANGLVFLLQTKIKETAHKVERLHDYEAQIEQLIKMQRIWESDVHKLNDQTEYIKVFTSNYKKMELRLESYEKTQAKMDEEAKQYRQNIQTLSSRLNITQQQLGAARKLPSLSDVSQYAEQNRTLQQTNTRLRDENSELREEVEELKAMLGILRGQGLVNSPRASPIISSPTLSFLHNPQ</sequence>
<dbReference type="PANTHER" id="PTHR15154">
    <property type="entry name" value="HAMARTIN"/>
    <property type="match status" value="1"/>
</dbReference>
<feature type="compositionally biased region" description="Pro residues" evidence="2">
    <location>
        <begin position="491"/>
        <end position="502"/>
    </location>
</feature>
<feature type="region of interest" description="Disordered" evidence="2">
    <location>
        <begin position="487"/>
        <end position="507"/>
    </location>
</feature>
<comment type="caution">
    <text evidence="3">The sequence shown here is derived from an EMBL/GenBank/DDBJ whole genome shotgun (WGS) entry which is preliminary data.</text>
</comment>
<proteinExistence type="predicted"/>
<dbReference type="AlphaFoldDB" id="A0AAD5V1F9"/>
<reference evidence="3" key="1">
    <citation type="submission" date="2022-07" db="EMBL/GenBank/DDBJ databases">
        <title>Genome Sequence of Physisporinus lineatus.</title>
        <authorList>
            <person name="Buettner E."/>
        </authorList>
    </citation>
    <scope>NUCLEOTIDE SEQUENCE</scope>
    <source>
        <strain evidence="3">VT162</strain>
    </source>
</reference>
<name>A0AAD5V1F9_9APHY</name>
<evidence type="ECO:0000313" key="3">
    <source>
        <dbReference type="EMBL" id="KAJ3481802.1"/>
    </source>
</evidence>